<feature type="compositionally biased region" description="Basic and acidic residues" evidence="1">
    <location>
        <begin position="549"/>
        <end position="568"/>
    </location>
</feature>
<reference evidence="2" key="1">
    <citation type="submission" date="2020-11" db="EMBL/GenBank/DDBJ databases">
        <authorList>
            <person name="Tran Van P."/>
        </authorList>
    </citation>
    <scope>NUCLEOTIDE SEQUENCE</scope>
</reference>
<name>A0A7R8WCI9_9CRUS</name>
<feature type="compositionally biased region" description="Basic and acidic residues" evidence="1">
    <location>
        <begin position="1"/>
        <end position="15"/>
    </location>
</feature>
<evidence type="ECO:0000313" key="2">
    <source>
        <dbReference type="EMBL" id="CAD7228476.1"/>
    </source>
</evidence>
<protein>
    <submittedName>
        <fullName evidence="2">Uncharacterized protein</fullName>
    </submittedName>
</protein>
<feature type="region of interest" description="Disordered" evidence="1">
    <location>
        <begin position="1"/>
        <end position="281"/>
    </location>
</feature>
<proteinExistence type="predicted"/>
<feature type="compositionally biased region" description="Low complexity" evidence="1">
    <location>
        <begin position="75"/>
        <end position="86"/>
    </location>
</feature>
<feature type="compositionally biased region" description="Basic and acidic residues" evidence="1">
    <location>
        <begin position="213"/>
        <end position="241"/>
    </location>
</feature>
<feature type="compositionally biased region" description="Pro residues" evidence="1">
    <location>
        <begin position="535"/>
        <end position="547"/>
    </location>
</feature>
<feature type="compositionally biased region" description="Basic residues" evidence="1">
    <location>
        <begin position="261"/>
        <end position="276"/>
    </location>
</feature>
<dbReference type="AlphaFoldDB" id="A0A7R8WCI9"/>
<sequence>SRRERLEKESPREPKEEEMEDVNMVVPVEIVKKEEKIATRGGWRPLQEVTREPTPPEENAEEKPKRRVVHRESKSPTPVRSVSRRTPSPPPPRQAIYTSPTEEDRLVGRRSPLLPTPERHMGRGSPNRHLSRSSPDRHIARGSPDRHIARGSPDRHLSRSSPDRHIARGSPDRHIARGSPDRHIARGSPDRHIGRSSPVSPRRARRSPSFDRSIGRDSPGRSPDRRSRRSPSFDRPIDRRPPQPFKRFVPRGRGIPPPNHMHPHRVRRMSPPRRRSPGFGPDRTWIRVLVGTRGHRRPAIFIPSPEAHPGGSSLAAPPTLEVVGAPPRERTVINETIEIPLGSTEVPDPGPDLDPGPEALALGKKEVDQGGALCIDILQNEPSGGRAEVVPGHEVLAGVALGQEVLAGVVLGHEVPAGVVLGREVQVEVHLDLEVLKEVDLEAEVSRGPEVPAGPVPAIPPLKPISPPSLVPRKEIPLPPLDRSKKNQGILEALYEVRQERIQQEAVVQDKLAMAKARIDQQIRAKELGVAPSRVPQPKPVPKPVPAPKMKEASRDAAKSDNAEDKATPADLDDIDEVEKFIRANQKKKIEEIKERNRMFLRPSFL</sequence>
<organism evidence="2">
    <name type="scientific">Cyprideis torosa</name>
    <dbReference type="NCBI Taxonomy" id="163714"/>
    <lineage>
        <taxon>Eukaryota</taxon>
        <taxon>Metazoa</taxon>
        <taxon>Ecdysozoa</taxon>
        <taxon>Arthropoda</taxon>
        <taxon>Crustacea</taxon>
        <taxon>Oligostraca</taxon>
        <taxon>Ostracoda</taxon>
        <taxon>Podocopa</taxon>
        <taxon>Podocopida</taxon>
        <taxon>Cytherocopina</taxon>
        <taxon>Cytheroidea</taxon>
        <taxon>Cytherideidae</taxon>
        <taxon>Cyprideis</taxon>
    </lineage>
</organism>
<dbReference type="EMBL" id="OB661551">
    <property type="protein sequence ID" value="CAD7228476.1"/>
    <property type="molecule type" value="Genomic_DNA"/>
</dbReference>
<evidence type="ECO:0000256" key="1">
    <source>
        <dbReference type="SAM" id="MobiDB-lite"/>
    </source>
</evidence>
<accession>A0A7R8WCI9</accession>
<feature type="compositionally biased region" description="Basic and acidic residues" evidence="1">
    <location>
        <begin position="134"/>
        <end position="193"/>
    </location>
</feature>
<gene>
    <name evidence="2" type="ORF">CTOB1V02_LOCUS6359</name>
</gene>
<feature type="non-terminal residue" evidence="2">
    <location>
        <position position="606"/>
    </location>
</feature>
<feature type="region of interest" description="Disordered" evidence="1">
    <location>
        <begin position="528"/>
        <end position="575"/>
    </location>
</feature>